<organism evidence="3">
    <name type="scientific">Schlesneria paludicola</name>
    <dbReference type="NCBI Taxonomy" id="360056"/>
    <lineage>
        <taxon>Bacteria</taxon>
        <taxon>Pseudomonadati</taxon>
        <taxon>Planctomycetota</taxon>
        <taxon>Planctomycetia</taxon>
        <taxon>Planctomycetales</taxon>
        <taxon>Planctomycetaceae</taxon>
        <taxon>Schlesneria</taxon>
    </lineage>
</organism>
<name>A0A7C2NX32_9PLAN</name>
<gene>
    <name evidence="3" type="ORF">ENQ76_14605</name>
</gene>
<reference evidence="3" key="1">
    <citation type="journal article" date="2020" name="mSystems">
        <title>Genome- and Community-Level Interaction Insights into Carbon Utilization and Element Cycling Functions of Hydrothermarchaeota in Hydrothermal Sediment.</title>
        <authorList>
            <person name="Zhou Z."/>
            <person name="Liu Y."/>
            <person name="Xu W."/>
            <person name="Pan J."/>
            <person name="Luo Z.H."/>
            <person name="Li M."/>
        </authorList>
    </citation>
    <scope>NUCLEOTIDE SEQUENCE [LARGE SCALE GENOMIC DNA]</scope>
    <source>
        <strain evidence="3">SpSt-339</strain>
    </source>
</reference>
<dbReference type="PANTHER" id="PTHR43619:SF2">
    <property type="entry name" value="S-ADENOSYL-L-METHIONINE-DEPENDENT METHYLTRANSFERASES SUPERFAMILY PROTEIN"/>
    <property type="match status" value="1"/>
</dbReference>
<dbReference type="PANTHER" id="PTHR43619">
    <property type="entry name" value="S-ADENOSYL-L-METHIONINE-DEPENDENT METHYLTRANSFERASE YKTD-RELATED"/>
    <property type="match status" value="1"/>
</dbReference>
<evidence type="ECO:0000313" key="3">
    <source>
        <dbReference type="EMBL" id="HEN16688.1"/>
    </source>
</evidence>
<dbReference type="PIRSF" id="PIRSF028177">
    <property type="entry name" value="Polyketide_synth_Omtfrase_TcmP"/>
    <property type="match status" value="1"/>
</dbReference>
<dbReference type="InterPro" id="IPR029063">
    <property type="entry name" value="SAM-dependent_MTases_sf"/>
</dbReference>
<dbReference type="InterPro" id="IPR007213">
    <property type="entry name" value="Ppm1/Ppm2/Tcmp"/>
</dbReference>
<comment type="caution">
    <text evidence="3">The sequence shown here is derived from an EMBL/GenBank/DDBJ whole genome shotgun (WGS) entry which is preliminary data.</text>
</comment>
<dbReference type="GO" id="GO:0008168">
    <property type="term" value="F:methyltransferase activity"/>
    <property type="evidence" value="ECO:0007669"/>
    <property type="project" value="UniProtKB-KW"/>
</dbReference>
<evidence type="ECO:0000256" key="1">
    <source>
        <dbReference type="ARBA" id="ARBA00022603"/>
    </source>
</evidence>
<keyword evidence="2 3" id="KW-0808">Transferase</keyword>
<evidence type="ECO:0000256" key="2">
    <source>
        <dbReference type="ARBA" id="ARBA00022679"/>
    </source>
</evidence>
<keyword evidence="1 3" id="KW-0489">Methyltransferase</keyword>
<proteinExistence type="predicted"/>
<dbReference type="GO" id="GO:0032259">
    <property type="term" value="P:methylation"/>
    <property type="evidence" value="ECO:0007669"/>
    <property type="project" value="UniProtKB-KW"/>
</dbReference>
<protein>
    <submittedName>
        <fullName evidence="3">Class I SAM-dependent methyltransferase</fullName>
    </submittedName>
</protein>
<dbReference type="Gene3D" id="3.40.50.150">
    <property type="entry name" value="Vaccinia Virus protein VP39"/>
    <property type="match status" value="1"/>
</dbReference>
<accession>A0A7C2NX32</accession>
<dbReference type="EMBL" id="DSOK01000401">
    <property type="protein sequence ID" value="HEN16688.1"/>
    <property type="molecule type" value="Genomic_DNA"/>
</dbReference>
<dbReference type="AlphaFoldDB" id="A0A7C2NX32"/>
<sequence>MSQTTVAPPEKIRLRSLTGAAETLLIMLTAKANECRRPDGILRDPKVLEICDRLEDDVSRLRPSWITQLAICVRTEIFDDWAREYLARHPDATVINLGCGLDTRFPRIDNGRLRWFDVDFPEPLKIRRQFFAESDRLKMIPCSATDPSWTEAIGRPAHVLVLSEGMTMFLTEDEMKGLVKLLADRFPGCEFIYDAITPFQVKRAGRFDTFAKTSGQWRWGVWTGRELLAWDPRIEFVKEESVFERHRRRWRWLRLPLAIPWFARAVRSHVTHLRLRATPS</sequence>
<dbReference type="Pfam" id="PF04072">
    <property type="entry name" value="LCM"/>
    <property type="match status" value="1"/>
</dbReference>
<dbReference type="InterPro" id="IPR016874">
    <property type="entry name" value="TcmP-like"/>
</dbReference>
<dbReference type="SUPFAM" id="SSF53335">
    <property type="entry name" value="S-adenosyl-L-methionine-dependent methyltransferases"/>
    <property type="match status" value="1"/>
</dbReference>